<evidence type="ECO:0000313" key="2">
    <source>
        <dbReference type="EMBL" id="GIL45855.1"/>
    </source>
</evidence>
<comment type="caution">
    <text evidence="2">The sequence shown here is derived from an EMBL/GenBank/DDBJ whole genome shotgun (WGS) entry which is preliminary data.</text>
</comment>
<feature type="compositionally biased region" description="Basic and acidic residues" evidence="1">
    <location>
        <begin position="78"/>
        <end position="88"/>
    </location>
</feature>
<organism evidence="2 3">
    <name type="scientific">Volvox africanus</name>
    <dbReference type="NCBI Taxonomy" id="51714"/>
    <lineage>
        <taxon>Eukaryota</taxon>
        <taxon>Viridiplantae</taxon>
        <taxon>Chlorophyta</taxon>
        <taxon>core chlorophytes</taxon>
        <taxon>Chlorophyceae</taxon>
        <taxon>CS clade</taxon>
        <taxon>Chlamydomonadales</taxon>
        <taxon>Volvocaceae</taxon>
        <taxon>Volvox</taxon>
    </lineage>
</organism>
<feature type="region of interest" description="Disordered" evidence="1">
    <location>
        <begin position="59"/>
        <end position="110"/>
    </location>
</feature>
<reference evidence="2" key="1">
    <citation type="journal article" date="2021" name="Proc. Natl. Acad. Sci. U.S.A.">
        <title>Three genomes in the algal genus Volvox reveal the fate of a haploid sex-determining region after a transition to homothallism.</title>
        <authorList>
            <person name="Yamamoto K."/>
            <person name="Hamaji T."/>
            <person name="Kawai-Toyooka H."/>
            <person name="Matsuzaki R."/>
            <person name="Takahashi F."/>
            <person name="Nishimura Y."/>
            <person name="Kawachi M."/>
            <person name="Noguchi H."/>
            <person name="Minakuchi Y."/>
            <person name="Umen J.G."/>
            <person name="Toyoda A."/>
            <person name="Nozaki H."/>
        </authorList>
    </citation>
    <scope>NUCLEOTIDE SEQUENCE</scope>
    <source>
        <strain evidence="2">NIES-3780</strain>
    </source>
</reference>
<proteinExistence type="predicted"/>
<sequence length="110" mass="11562">FRSRDPAEWVLGFGLGPGLGGRRGVGASVSVRHGGGNRAFPGRSCFLLLLDAQRRQALAPFDPGGGGECGQAQQEDAACLRDDKETGKKRTWKGDPSGSLEKDTARHGLG</sequence>
<protein>
    <submittedName>
        <fullName evidence="2">Uncharacterized protein</fullName>
    </submittedName>
</protein>
<accession>A0A8J4ETE7</accession>
<evidence type="ECO:0000256" key="1">
    <source>
        <dbReference type="SAM" id="MobiDB-lite"/>
    </source>
</evidence>
<feature type="compositionally biased region" description="Basic and acidic residues" evidence="1">
    <location>
        <begin position="100"/>
        <end position="110"/>
    </location>
</feature>
<evidence type="ECO:0000313" key="3">
    <source>
        <dbReference type="Proteomes" id="UP000747399"/>
    </source>
</evidence>
<name>A0A8J4ETE7_9CHLO</name>
<dbReference type="AlphaFoldDB" id="A0A8J4ETE7"/>
<dbReference type="Proteomes" id="UP000747399">
    <property type="component" value="Unassembled WGS sequence"/>
</dbReference>
<keyword evidence="3" id="KW-1185">Reference proteome</keyword>
<gene>
    <name evidence="2" type="ORF">Vafri_2971</name>
</gene>
<dbReference type="EMBL" id="BNCO01000003">
    <property type="protein sequence ID" value="GIL45855.1"/>
    <property type="molecule type" value="Genomic_DNA"/>
</dbReference>
<feature type="non-terminal residue" evidence="2">
    <location>
        <position position="1"/>
    </location>
</feature>